<dbReference type="RefSeq" id="WP_131974353.1">
    <property type="nucleotide sequence ID" value="NZ_SLYB01000001.1"/>
</dbReference>
<dbReference type="AlphaFoldDB" id="A0A4R2T857"/>
<gene>
    <name evidence="1" type="ORF">EDC44_101139</name>
</gene>
<dbReference type="OrthoDB" id="9774685at2"/>
<organism evidence="1 2">
    <name type="scientific">Cricetibacter osteomyelitidis</name>
    <dbReference type="NCBI Taxonomy" id="1521931"/>
    <lineage>
        <taxon>Bacteria</taxon>
        <taxon>Pseudomonadati</taxon>
        <taxon>Pseudomonadota</taxon>
        <taxon>Gammaproteobacteria</taxon>
        <taxon>Pasteurellales</taxon>
        <taxon>Pasteurellaceae</taxon>
        <taxon>Cricetibacter</taxon>
    </lineage>
</organism>
<dbReference type="InterPro" id="IPR002514">
    <property type="entry name" value="Transposase_8"/>
</dbReference>
<dbReference type="GO" id="GO:0003677">
    <property type="term" value="F:DNA binding"/>
    <property type="evidence" value="ECO:0007669"/>
    <property type="project" value="InterPro"/>
</dbReference>
<name>A0A4R2T857_9PAST</name>
<proteinExistence type="predicted"/>
<comment type="caution">
    <text evidence="1">The sequence shown here is derived from an EMBL/GenBank/DDBJ whole genome shotgun (WGS) entry which is preliminary data.</text>
</comment>
<dbReference type="GO" id="GO:0004803">
    <property type="term" value="F:transposase activity"/>
    <property type="evidence" value="ECO:0007669"/>
    <property type="project" value="InterPro"/>
</dbReference>
<reference evidence="1 2" key="1">
    <citation type="submission" date="2019-03" db="EMBL/GenBank/DDBJ databases">
        <title>Genomic Encyclopedia of Type Strains, Phase IV (KMG-IV): sequencing the most valuable type-strain genomes for metagenomic binning, comparative biology and taxonomic classification.</title>
        <authorList>
            <person name="Goeker M."/>
        </authorList>
    </citation>
    <scope>NUCLEOTIDE SEQUENCE [LARGE SCALE GENOMIC DNA]</scope>
    <source>
        <strain evidence="1 2">DSM 28404</strain>
    </source>
</reference>
<dbReference type="GO" id="GO:0006313">
    <property type="term" value="P:DNA transposition"/>
    <property type="evidence" value="ECO:0007669"/>
    <property type="project" value="InterPro"/>
</dbReference>
<sequence>MSESQTIAVLKEAKAGMMVKDVCRKYGISSATYYKFQKKRSKLTALFI</sequence>
<dbReference type="Pfam" id="PF01527">
    <property type="entry name" value="HTH_Tnp_1"/>
    <property type="match status" value="1"/>
</dbReference>
<dbReference type="EMBL" id="SLYB01000001">
    <property type="protein sequence ID" value="TCP97756.1"/>
    <property type="molecule type" value="Genomic_DNA"/>
</dbReference>
<protein>
    <submittedName>
        <fullName evidence="1">Transposase</fullName>
    </submittedName>
</protein>
<accession>A0A4R2T857</accession>
<dbReference type="Proteomes" id="UP000295763">
    <property type="component" value="Unassembled WGS sequence"/>
</dbReference>
<keyword evidence="2" id="KW-1185">Reference proteome</keyword>
<evidence type="ECO:0000313" key="2">
    <source>
        <dbReference type="Proteomes" id="UP000295763"/>
    </source>
</evidence>
<evidence type="ECO:0000313" key="1">
    <source>
        <dbReference type="EMBL" id="TCP97756.1"/>
    </source>
</evidence>